<dbReference type="Proteomes" id="UP000327439">
    <property type="component" value="Chromosome D08"/>
</dbReference>
<evidence type="ECO:0000313" key="2">
    <source>
        <dbReference type="Proteomes" id="UP000327439"/>
    </source>
</evidence>
<gene>
    <name evidence="1" type="ORF">ES319_D08G120600v1</name>
</gene>
<dbReference type="AlphaFoldDB" id="A0A5J5QD93"/>
<accession>A0A5J5QD93</accession>
<dbReference type="OrthoDB" id="10299463at2759"/>
<organism evidence="1 2">
    <name type="scientific">Gossypium barbadense</name>
    <name type="common">Sea Island cotton</name>
    <name type="synonym">Hibiscus barbadensis</name>
    <dbReference type="NCBI Taxonomy" id="3634"/>
    <lineage>
        <taxon>Eukaryota</taxon>
        <taxon>Viridiplantae</taxon>
        <taxon>Streptophyta</taxon>
        <taxon>Embryophyta</taxon>
        <taxon>Tracheophyta</taxon>
        <taxon>Spermatophyta</taxon>
        <taxon>Magnoliopsida</taxon>
        <taxon>eudicotyledons</taxon>
        <taxon>Gunneridae</taxon>
        <taxon>Pentapetalae</taxon>
        <taxon>rosids</taxon>
        <taxon>malvids</taxon>
        <taxon>Malvales</taxon>
        <taxon>Malvaceae</taxon>
        <taxon>Malvoideae</taxon>
        <taxon>Gossypium</taxon>
    </lineage>
</organism>
<dbReference type="EMBL" id="CM018222">
    <property type="protein sequence ID" value="KAB2016845.1"/>
    <property type="molecule type" value="Genomic_DNA"/>
</dbReference>
<evidence type="ECO:0000313" key="1">
    <source>
        <dbReference type="EMBL" id="KAB2016845.1"/>
    </source>
</evidence>
<sequence>MGEPVKSGRNCFLIFNLASICESLTSGPSHATNITREGAHGFMRTHKWRDSIGAFINVEASGTRSIYKISTLPLQQMFHLTELVSIGRELIIAEKTNYLVFMINAFQMGVGEYDQRENIRYGDSQPSSGFLGTQQFAQPNMTRTSKPTC</sequence>
<reference evidence="2" key="1">
    <citation type="journal article" date="2020" name="Nat. Genet.">
        <title>Genomic diversifications of five Gossypium allopolyploid species and their impact on cotton improvement.</title>
        <authorList>
            <person name="Chen Z.J."/>
            <person name="Sreedasyam A."/>
            <person name="Ando A."/>
            <person name="Song Q."/>
            <person name="De Santiago L.M."/>
            <person name="Hulse-Kemp A.M."/>
            <person name="Ding M."/>
            <person name="Ye W."/>
            <person name="Kirkbride R.C."/>
            <person name="Jenkins J."/>
            <person name="Plott C."/>
            <person name="Lovell J."/>
            <person name="Lin Y.M."/>
            <person name="Vaughn R."/>
            <person name="Liu B."/>
            <person name="Simpson S."/>
            <person name="Scheffler B.E."/>
            <person name="Wen L."/>
            <person name="Saski C.A."/>
            <person name="Grover C.E."/>
            <person name="Hu G."/>
            <person name="Conover J.L."/>
            <person name="Carlson J.W."/>
            <person name="Shu S."/>
            <person name="Boston L.B."/>
            <person name="Williams M."/>
            <person name="Peterson D.G."/>
            <person name="McGee K."/>
            <person name="Jones D.C."/>
            <person name="Wendel J.F."/>
            <person name="Stelly D.M."/>
            <person name="Grimwood J."/>
            <person name="Schmutz J."/>
        </authorList>
    </citation>
    <scope>NUCLEOTIDE SEQUENCE [LARGE SCALE GENOMIC DNA]</scope>
    <source>
        <strain evidence="2">cv. 3-79</strain>
    </source>
</reference>
<keyword evidence="2" id="KW-1185">Reference proteome</keyword>
<proteinExistence type="predicted"/>
<name>A0A5J5QD93_GOSBA</name>
<protein>
    <submittedName>
        <fullName evidence="1">Uncharacterized protein</fullName>
    </submittedName>
</protein>